<evidence type="ECO:0000259" key="6">
    <source>
        <dbReference type="SMART" id="SM00650"/>
    </source>
</evidence>
<dbReference type="RefSeq" id="WP_344334851.1">
    <property type="nucleotide sequence ID" value="NZ_BAAAPZ010000002.1"/>
</dbReference>
<evidence type="ECO:0000256" key="2">
    <source>
        <dbReference type="ARBA" id="ARBA00022679"/>
    </source>
</evidence>
<reference evidence="7 8" key="1">
    <citation type="journal article" date="2019" name="Int. J. Syst. Evol. Microbiol.">
        <title>The Global Catalogue of Microorganisms (GCM) 10K type strain sequencing project: providing services to taxonomists for standard genome sequencing and annotation.</title>
        <authorList>
            <consortium name="The Broad Institute Genomics Platform"/>
            <consortium name="The Broad Institute Genome Sequencing Center for Infectious Disease"/>
            <person name="Wu L."/>
            <person name="Ma J."/>
        </authorList>
    </citation>
    <scope>NUCLEOTIDE SEQUENCE [LARGE SCALE GENOMIC DNA]</scope>
    <source>
        <strain evidence="7 8">JCM 15900</strain>
    </source>
</reference>
<comment type="caution">
    <text evidence="7">The sequence shown here is derived from an EMBL/GenBank/DDBJ whole genome shotgun (WGS) entry which is preliminary data.</text>
</comment>
<gene>
    <name evidence="7" type="ORF">GCM10009823_05120</name>
</gene>
<feature type="binding site" evidence="5">
    <location>
        <position position="62"/>
    </location>
    <ligand>
        <name>S-adenosyl-L-methionine</name>
        <dbReference type="ChEBI" id="CHEBI:59789"/>
    </ligand>
</feature>
<keyword evidence="4 5" id="KW-0694">RNA-binding</keyword>
<feature type="binding site" evidence="5">
    <location>
        <position position="84"/>
    </location>
    <ligand>
        <name>S-adenosyl-L-methionine</name>
        <dbReference type="ChEBI" id="CHEBI:59789"/>
    </ligand>
</feature>
<feature type="binding site" evidence="5">
    <location>
        <position position="98"/>
    </location>
    <ligand>
        <name>S-adenosyl-L-methionine</name>
        <dbReference type="ChEBI" id="CHEBI:59789"/>
    </ligand>
</feature>
<dbReference type="SUPFAM" id="SSF53335">
    <property type="entry name" value="S-adenosyl-L-methionine-dependent methyltransferases"/>
    <property type="match status" value="1"/>
</dbReference>
<proteinExistence type="inferred from homology"/>
<evidence type="ECO:0000256" key="1">
    <source>
        <dbReference type="ARBA" id="ARBA00022603"/>
    </source>
</evidence>
<name>A0ABN2WCR4_9MICO</name>
<dbReference type="InterPro" id="IPR001737">
    <property type="entry name" value="KsgA/Erm"/>
</dbReference>
<dbReference type="EMBL" id="BAAAPZ010000002">
    <property type="protein sequence ID" value="GAA2089382.1"/>
    <property type="molecule type" value="Genomic_DNA"/>
</dbReference>
<keyword evidence="1 5" id="KW-0489">Methyltransferase</keyword>
<feature type="binding site" evidence="5">
    <location>
        <position position="17"/>
    </location>
    <ligand>
        <name>S-adenosyl-L-methionine</name>
        <dbReference type="ChEBI" id="CHEBI:59789"/>
    </ligand>
</feature>
<organism evidence="7 8">
    <name type="scientific">Brevibacterium salitolerans</name>
    <dbReference type="NCBI Taxonomy" id="1403566"/>
    <lineage>
        <taxon>Bacteria</taxon>
        <taxon>Bacillati</taxon>
        <taxon>Actinomycetota</taxon>
        <taxon>Actinomycetes</taxon>
        <taxon>Micrococcales</taxon>
        <taxon>Brevibacteriaceae</taxon>
        <taxon>Brevibacterium</taxon>
    </lineage>
</organism>
<evidence type="ECO:0000313" key="8">
    <source>
        <dbReference type="Proteomes" id="UP001500984"/>
    </source>
</evidence>
<dbReference type="InterPro" id="IPR020596">
    <property type="entry name" value="rRNA_Ade_Mease_Trfase_CS"/>
</dbReference>
<dbReference type="Pfam" id="PF00398">
    <property type="entry name" value="RrnaAD"/>
    <property type="match status" value="1"/>
</dbReference>
<dbReference type="PANTHER" id="PTHR11727">
    <property type="entry name" value="DIMETHYLADENOSINE TRANSFERASE"/>
    <property type="match status" value="1"/>
</dbReference>
<feature type="binding site" evidence="5">
    <location>
        <position position="15"/>
    </location>
    <ligand>
        <name>S-adenosyl-L-methionine</name>
        <dbReference type="ChEBI" id="CHEBI:59789"/>
    </ligand>
</feature>
<dbReference type="PANTHER" id="PTHR11727:SF7">
    <property type="entry name" value="DIMETHYLADENOSINE TRANSFERASE-RELATED"/>
    <property type="match status" value="1"/>
</dbReference>
<dbReference type="CDD" id="cd02440">
    <property type="entry name" value="AdoMet_MTases"/>
    <property type="match status" value="1"/>
</dbReference>
<dbReference type="PROSITE" id="PS51689">
    <property type="entry name" value="SAM_RNA_A_N6_MT"/>
    <property type="match status" value="1"/>
</dbReference>
<dbReference type="Gene3D" id="3.40.50.150">
    <property type="entry name" value="Vaccinia Virus protein VP39"/>
    <property type="match status" value="1"/>
</dbReference>
<keyword evidence="8" id="KW-1185">Reference proteome</keyword>
<sequence>MPRSIHGGRHELGQNFLTHTPTIALVVDLVRRTDGAILEIGAGDGALTKPLAQLGRRLTAIELDEHRARRLARELPDVAVEHADALTHPLHGPVIVGNIPFHLTTPLLRRLLNTRTWSDAILLTQWEVARKRAAVGGSTLMTAQSAPWFSFHLHARVASQGFTPRPSVDGGLLQITRRRKPLIPIDEKIPYERFVRRIFTGRGGNLDRIIQNAAGVPRAHAARILRTAGLAPRNLPRDINAHQWTALWTQLHRTSS</sequence>
<evidence type="ECO:0000256" key="4">
    <source>
        <dbReference type="ARBA" id="ARBA00022884"/>
    </source>
</evidence>
<feature type="domain" description="Ribosomal RNA adenine methylase transferase N-terminal" evidence="6">
    <location>
        <begin position="22"/>
        <end position="179"/>
    </location>
</feature>
<dbReference type="NCBIfam" id="NF000499">
    <property type="entry name" value="Erm23S_rRNA_broad"/>
    <property type="match status" value="1"/>
</dbReference>
<keyword evidence="2 5" id="KW-0808">Transferase</keyword>
<dbReference type="Proteomes" id="UP001500984">
    <property type="component" value="Unassembled WGS sequence"/>
</dbReference>
<dbReference type="InterPro" id="IPR029063">
    <property type="entry name" value="SAM-dependent_MTases_sf"/>
</dbReference>
<evidence type="ECO:0000256" key="3">
    <source>
        <dbReference type="ARBA" id="ARBA00022691"/>
    </source>
</evidence>
<comment type="similarity">
    <text evidence="5">Belongs to the class I-like SAM-binding methyltransferase superfamily. rRNA adenine N(6)-methyltransferase family.</text>
</comment>
<feature type="binding site" evidence="5">
    <location>
        <position position="41"/>
    </location>
    <ligand>
        <name>S-adenosyl-L-methionine</name>
        <dbReference type="ChEBI" id="CHEBI:59789"/>
    </ligand>
</feature>
<dbReference type="PROSITE" id="PS01131">
    <property type="entry name" value="RRNA_A_DIMETH"/>
    <property type="match status" value="1"/>
</dbReference>
<protein>
    <recommendedName>
        <fullName evidence="6">Ribosomal RNA adenine methylase transferase N-terminal domain-containing protein</fullName>
    </recommendedName>
</protein>
<accession>A0ABN2WCR4</accession>
<evidence type="ECO:0000256" key="5">
    <source>
        <dbReference type="PROSITE-ProRule" id="PRU01026"/>
    </source>
</evidence>
<evidence type="ECO:0000313" key="7">
    <source>
        <dbReference type="EMBL" id="GAA2089382.1"/>
    </source>
</evidence>
<dbReference type="InterPro" id="IPR020598">
    <property type="entry name" value="rRNA_Ade_methylase_Trfase_N"/>
</dbReference>
<keyword evidence="3 5" id="KW-0949">S-adenosyl-L-methionine</keyword>
<dbReference type="SMART" id="SM00650">
    <property type="entry name" value="rADc"/>
    <property type="match status" value="1"/>
</dbReference>